<keyword evidence="2" id="KW-0378">Hydrolase</keyword>
<dbReference type="Gene3D" id="3.90.79.10">
    <property type="entry name" value="Nucleoside Triphosphate Pyrophosphohydrolase"/>
    <property type="match status" value="1"/>
</dbReference>
<dbReference type="InterPro" id="IPR020084">
    <property type="entry name" value="NUDIX_hydrolase_CS"/>
</dbReference>
<name>A0A939DVM7_9MICO</name>
<proteinExistence type="inferred from homology"/>
<dbReference type="PANTHER" id="PTHR43736:SF1">
    <property type="entry name" value="DIHYDRONEOPTERIN TRIPHOSPHATE DIPHOSPHATASE"/>
    <property type="match status" value="1"/>
</dbReference>
<reference evidence="4" key="1">
    <citation type="submission" date="2020-12" db="EMBL/GenBank/DDBJ databases">
        <title>PHA producing bacteria isolated from mangrove.</title>
        <authorList>
            <person name="Zheng W."/>
            <person name="Yu S."/>
            <person name="Huang Y."/>
        </authorList>
    </citation>
    <scope>NUCLEOTIDE SEQUENCE</scope>
    <source>
        <strain evidence="4">GN8-5</strain>
    </source>
</reference>
<dbReference type="SUPFAM" id="SSF55811">
    <property type="entry name" value="Nudix"/>
    <property type="match status" value="1"/>
</dbReference>
<evidence type="ECO:0000313" key="5">
    <source>
        <dbReference type="Proteomes" id="UP000664385"/>
    </source>
</evidence>
<dbReference type="PANTHER" id="PTHR43736">
    <property type="entry name" value="ADP-RIBOSE PYROPHOSPHATASE"/>
    <property type="match status" value="1"/>
</dbReference>
<organism evidence="4 5">
    <name type="scientific">Microbacterium esteraromaticum</name>
    <dbReference type="NCBI Taxonomy" id="57043"/>
    <lineage>
        <taxon>Bacteria</taxon>
        <taxon>Bacillati</taxon>
        <taxon>Actinomycetota</taxon>
        <taxon>Actinomycetes</taxon>
        <taxon>Micrococcales</taxon>
        <taxon>Microbacteriaceae</taxon>
        <taxon>Microbacterium</taxon>
    </lineage>
</organism>
<dbReference type="GO" id="GO:0016787">
    <property type="term" value="F:hydrolase activity"/>
    <property type="evidence" value="ECO:0007669"/>
    <property type="project" value="UniProtKB-KW"/>
</dbReference>
<protein>
    <submittedName>
        <fullName evidence="4">NUDIX domain-containing protein</fullName>
    </submittedName>
</protein>
<dbReference type="InterPro" id="IPR015797">
    <property type="entry name" value="NUDIX_hydrolase-like_dom_sf"/>
</dbReference>
<sequence>MMDPMSVDRSIVRVKAMIVVPSADGSHHLVSANGRTRENPLGFHRLIGGSVELGETFEQAIIREIDEELGASIIDLTQLGVVESIFTCEGALGHEVVAVFAGRLDPEPPKGGGTLTESDGTVVPVLWRSLSDDDVEIPLYPAAARDLVSAAMS</sequence>
<feature type="domain" description="Nudix hydrolase" evidence="3">
    <location>
        <begin position="29"/>
        <end position="118"/>
    </location>
</feature>
<dbReference type="Pfam" id="PF00293">
    <property type="entry name" value="NUDIX"/>
    <property type="match status" value="1"/>
</dbReference>
<dbReference type="EMBL" id="JAEMWU010000001">
    <property type="protein sequence ID" value="MBN8206111.1"/>
    <property type="molecule type" value="Genomic_DNA"/>
</dbReference>
<gene>
    <name evidence="4" type="ORF">JF543_09070</name>
</gene>
<dbReference type="PROSITE" id="PS00893">
    <property type="entry name" value="NUDIX_BOX"/>
    <property type="match status" value="1"/>
</dbReference>
<comment type="similarity">
    <text evidence="1">Belongs to the Nudix hydrolase family.</text>
</comment>
<dbReference type="Proteomes" id="UP000664385">
    <property type="component" value="Unassembled WGS sequence"/>
</dbReference>
<dbReference type="InterPro" id="IPR000086">
    <property type="entry name" value="NUDIX_hydrolase_dom"/>
</dbReference>
<evidence type="ECO:0000256" key="1">
    <source>
        <dbReference type="ARBA" id="ARBA00005582"/>
    </source>
</evidence>
<evidence type="ECO:0000259" key="3">
    <source>
        <dbReference type="Pfam" id="PF00293"/>
    </source>
</evidence>
<dbReference type="AlphaFoldDB" id="A0A939DVM7"/>
<evidence type="ECO:0000256" key="2">
    <source>
        <dbReference type="ARBA" id="ARBA00022801"/>
    </source>
</evidence>
<evidence type="ECO:0000313" key="4">
    <source>
        <dbReference type="EMBL" id="MBN8206111.1"/>
    </source>
</evidence>
<comment type="caution">
    <text evidence="4">The sequence shown here is derived from an EMBL/GenBank/DDBJ whole genome shotgun (WGS) entry which is preliminary data.</text>
</comment>
<accession>A0A939DVM7</accession>